<dbReference type="AlphaFoldDB" id="A0A345JTD4"/>
<dbReference type="RefSeq" id="WP_071629842.1">
    <property type="nucleotide sequence ID" value="NZ_CP022375.1"/>
</dbReference>
<sequence>MYDVAKYLCANSCNIAKEQLSKDVKFYVTFGFKRVYLSSASKKIKVVQWHELWSVDGCGQNYSFPITFTGDGVGGTYWSILKLILLNLQNLNSINISEVDIKKIYIILKRYKSKGFVSYNVI</sequence>
<gene>
    <name evidence="1" type="ORF">CGC43_08335</name>
</gene>
<reference evidence="1 2" key="1">
    <citation type="submission" date="2017-07" db="EMBL/GenBank/DDBJ databases">
        <title>Complete genome sequences and comparative analysis of the novel pathogen Francisella opportunistica.</title>
        <authorList>
            <person name="Dietrich E.A."/>
            <person name="Kingry L.C."/>
            <person name="Petersen J.M."/>
        </authorList>
    </citation>
    <scope>NUCLEOTIDE SEQUENCE [LARGE SCALE GENOMIC DNA]</scope>
    <source>
        <strain evidence="1 2">14-2155</strain>
    </source>
</reference>
<accession>A0A345JTD4</accession>
<dbReference type="OrthoDB" id="5917106at2"/>
<evidence type="ECO:0000313" key="2">
    <source>
        <dbReference type="Proteomes" id="UP000253862"/>
    </source>
</evidence>
<dbReference type="KEGG" id="foo:CGC45_08370"/>
<name>A0A345JTD4_9GAMM</name>
<keyword evidence="2" id="KW-1185">Reference proteome</keyword>
<organism evidence="1 2">
    <name type="scientific">Francisella opportunistica</name>
    <dbReference type="NCBI Taxonomy" id="2016517"/>
    <lineage>
        <taxon>Bacteria</taxon>
        <taxon>Pseudomonadati</taxon>
        <taxon>Pseudomonadota</taxon>
        <taxon>Gammaproteobacteria</taxon>
        <taxon>Thiotrichales</taxon>
        <taxon>Francisellaceae</taxon>
        <taxon>Francisella</taxon>
    </lineage>
</organism>
<evidence type="ECO:0000313" key="1">
    <source>
        <dbReference type="EMBL" id="AXH30580.1"/>
    </source>
</evidence>
<dbReference type="Proteomes" id="UP000253862">
    <property type="component" value="Chromosome"/>
</dbReference>
<proteinExistence type="predicted"/>
<protein>
    <submittedName>
        <fullName evidence="1">Uncharacterized protein</fullName>
    </submittedName>
</protein>
<dbReference type="EMBL" id="CP022375">
    <property type="protein sequence ID" value="AXH30580.1"/>
    <property type="molecule type" value="Genomic_DNA"/>
</dbReference>